<reference evidence="1 2" key="1">
    <citation type="submission" date="2016-10" db="EMBL/GenBank/DDBJ databases">
        <authorList>
            <person name="de Groot N.N."/>
        </authorList>
    </citation>
    <scope>NUCLEOTIDE SEQUENCE [LARGE SCALE GENOMIC DNA]</scope>
    <source>
        <strain evidence="1 2">DSM 8512</strain>
    </source>
</reference>
<name>A0A1H8H5B2_9RHOB</name>
<organism evidence="1 2">
    <name type="scientific">Paracoccus alcaliphilus</name>
    <dbReference type="NCBI Taxonomy" id="34002"/>
    <lineage>
        <taxon>Bacteria</taxon>
        <taxon>Pseudomonadati</taxon>
        <taxon>Pseudomonadota</taxon>
        <taxon>Alphaproteobacteria</taxon>
        <taxon>Rhodobacterales</taxon>
        <taxon>Paracoccaceae</taxon>
        <taxon>Paracoccus</taxon>
    </lineage>
</organism>
<gene>
    <name evidence="1" type="ORF">SAMN04489859_1008129</name>
</gene>
<accession>A0A1H8H5B2</accession>
<sequence length="83" mass="9289">MADSFEGWEIAGYLLSISTLNNLRGLGVLDDDQVEAIYDDVLMALEVNQASSGSRAPEIAAARRLIEIQIERDRQTRPEARRK</sequence>
<dbReference type="STRING" id="34002.SAMN04489859_1008129"/>
<dbReference type="RefSeq" id="WP_090611324.1">
    <property type="nucleotide sequence ID" value="NZ_CP067124.1"/>
</dbReference>
<protein>
    <submittedName>
        <fullName evidence="1">Uncharacterized protein</fullName>
    </submittedName>
</protein>
<dbReference type="EMBL" id="FODE01000008">
    <property type="protein sequence ID" value="SEN51443.1"/>
    <property type="molecule type" value="Genomic_DNA"/>
</dbReference>
<keyword evidence="2" id="KW-1185">Reference proteome</keyword>
<proteinExistence type="predicted"/>
<evidence type="ECO:0000313" key="2">
    <source>
        <dbReference type="Proteomes" id="UP000199054"/>
    </source>
</evidence>
<evidence type="ECO:0000313" key="1">
    <source>
        <dbReference type="EMBL" id="SEN51443.1"/>
    </source>
</evidence>
<dbReference type="Proteomes" id="UP000199054">
    <property type="component" value="Unassembled WGS sequence"/>
</dbReference>
<dbReference type="AlphaFoldDB" id="A0A1H8H5B2"/>